<organism evidence="2 3">
    <name type="scientific">Galerina marginata (strain CBS 339.88)</name>
    <dbReference type="NCBI Taxonomy" id="685588"/>
    <lineage>
        <taxon>Eukaryota</taxon>
        <taxon>Fungi</taxon>
        <taxon>Dikarya</taxon>
        <taxon>Basidiomycota</taxon>
        <taxon>Agaricomycotina</taxon>
        <taxon>Agaricomycetes</taxon>
        <taxon>Agaricomycetidae</taxon>
        <taxon>Agaricales</taxon>
        <taxon>Agaricineae</taxon>
        <taxon>Strophariaceae</taxon>
        <taxon>Galerina</taxon>
    </lineage>
</organism>
<sequence>MHELTKTFFSLFGYKWGFTRHMTFQTATSNRSAPARLHQQPINNVDLASQHQPPTPPCPPSLTTLSRRSRPQELFCVQRIQQPRNRVACPSHQACGPALWISSCRLGRSCGRRRAGEALRRAGRRPPPSDSNAANASLAKTPPHPSFTPPHSPLHVQGTDAVEVTHAAVSALLPTPITNPTAFVAPPNRDKPPTFPSYHPLPLFKVQWSERRILAPGNFARSLTTLCPMPPA</sequence>
<proteinExistence type="predicted"/>
<accession>A0A067TMX4</accession>
<reference evidence="3" key="1">
    <citation type="journal article" date="2014" name="Proc. Natl. Acad. Sci. U.S.A.">
        <title>Extensive sampling of basidiomycete genomes demonstrates inadequacy of the white-rot/brown-rot paradigm for wood decay fungi.</title>
        <authorList>
            <person name="Riley R."/>
            <person name="Salamov A.A."/>
            <person name="Brown D.W."/>
            <person name="Nagy L.G."/>
            <person name="Floudas D."/>
            <person name="Held B.W."/>
            <person name="Levasseur A."/>
            <person name="Lombard V."/>
            <person name="Morin E."/>
            <person name="Otillar R."/>
            <person name="Lindquist E.A."/>
            <person name="Sun H."/>
            <person name="LaButti K.M."/>
            <person name="Schmutz J."/>
            <person name="Jabbour D."/>
            <person name="Luo H."/>
            <person name="Baker S.E."/>
            <person name="Pisabarro A.G."/>
            <person name="Walton J.D."/>
            <person name="Blanchette R.A."/>
            <person name="Henrissat B."/>
            <person name="Martin F."/>
            <person name="Cullen D."/>
            <person name="Hibbett D.S."/>
            <person name="Grigoriev I.V."/>
        </authorList>
    </citation>
    <scope>NUCLEOTIDE SEQUENCE [LARGE SCALE GENOMIC DNA]</scope>
    <source>
        <strain evidence="3">CBS 339.88</strain>
    </source>
</reference>
<feature type="compositionally biased region" description="Pro residues" evidence="1">
    <location>
        <begin position="142"/>
        <end position="152"/>
    </location>
</feature>
<dbReference type="EMBL" id="KL142371">
    <property type="protein sequence ID" value="KDR81274.1"/>
    <property type="molecule type" value="Genomic_DNA"/>
</dbReference>
<dbReference type="AlphaFoldDB" id="A0A067TMX4"/>
<name>A0A067TMX4_GALM3</name>
<evidence type="ECO:0000313" key="3">
    <source>
        <dbReference type="Proteomes" id="UP000027222"/>
    </source>
</evidence>
<feature type="region of interest" description="Disordered" evidence="1">
    <location>
        <begin position="117"/>
        <end position="156"/>
    </location>
</feature>
<keyword evidence="3" id="KW-1185">Reference proteome</keyword>
<protein>
    <submittedName>
        <fullName evidence="2">Uncharacterized protein</fullName>
    </submittedName>
</protein>
<evidence type="ECO:0000256" key="1">
    <source>
        <dbReference type="SAM" id="MobiDB-lite"/>
    </source>
</evidence>
<evidence type="ECO:0000313" key="2">
    <source>
        <dbReference type="EMBL" id="KDR81274.1"/>
    </source>
</evidence>
<gene>
    <name evidence="2" type="ORF">GALMADRAFT_136295</name>
</gene>
<dbReference type="Proteomes" id="UP000027222">
    <property type="component" value="Unassembled WGS sequence"/>
</dbReference>
<dbReference type="HOGENOM" id="CLU_1194957_0_0_1"/>